<dbReference type="PANTHER" id="PTHR43201">
    <property type="entry name" value="ACYL-COA SYNTHETASE"/>
    <property type="match status" value="1"/>
</dbReference>
<gene>
    <name evidence="4" type="ORF">BASA50_008821</name>
</gene>
<evidence type="ECO:0000256" key="1">
    <source>
        <dbReference type="ARBA" id="ARBA00006432"/>
    </source>
</evidence>
<reference evidence="4 5" key="1">
    <citation type="submission" date="2021-02" db="EMBL/GenBank/DDBJ databases">
        <title>Variation within the Batrachochytrium salamandrivorans European outbreak.</title>
        <authorList>
            <person name="Kelly M."/>
            <person name="Pasmans F."/>
            <person name="Shea T.P."/>
            <person name="Munoz J.F."/>
            <person name="Carranza S."/>
            <person name="Cuomo C.A."/>
            <person name="Martel A."/>
        </authorList>
    </citation>
    <scope>NUCLEOTIDE SEQUENCE [LARGE SCALE GENOMIC DNA]</scope>
    <source>
        <strain evidence="4 5">AMFP18/2</strain>
    </source>
</reference>
<dbReference type="SUPFAM" id="SSF56801">
    <property type="entry name" value="Acetyl-CoA synthetase-like"/>
    <property type="match status" value="1"/>
</dbReference>
<dbReference type="Pfam" id="PF00501">
    <property type="entry name" value="AMP-binding"/>
    <property type="match status" value="1"/>
</dbReference>
<organism evidence="4 5">
    <name type="scientific">Batrachochytrium salamandrivorans</name>
    <dbReference type="NCBI Taxonomy" id="1357716"/>
    <lineage>
        <taxon>Eukaryota</taxon>
        <taxon>Fungi</taxon>
        <taxon>Fungi incertae sedis</taxon>
        <taxon>Chytridiomycota</taxon>
        <taxon>Chytridiomycota incertae sedis</taxon>
        <taxon>Chytridiomycetes</taxon>
        <taxon>Rhizophydiales</taxon>
        <taxon>Rhizophydiales incertae sedis</taxon>
        <taxon>Batrachochytrium</taxon>
    </lineage>
</organism>
<evidence type="ECO:0000313" key="4">
    <source>
        <dbReference type="EMBL" id="KAH6591244.1"/>
    </source>
</evidence>
<dbReference type="InterPro" id="IPR025110">
    <property type="entry name" value="AMP-bd_C"/>
</dbReference>
<dbReference type="Pfam" id="PF13193">
    <property type="entry name" value="AMP-binding_C"/>
    <property type="match status" value="1"/>
</dbReference>
<evidence type="ECO:0000259" key="3">
    <source>
        <dbReference type="Pfam" id="PF13193"/>
    </source>
</evidence>
<dbReference type="InterPro" id="IPR042099">
    <property type="entry name" value="ANL_N_sf"/>
</dbReference>
<evidence type="ECO:0000259" key="2">
    <source>
        <dbReference type="Pfam" id="PF00501"/>
    </source>
</evidence>
<dbReference type="InterPro" id="IPR020845">
    <property type="entry name" value="AMP-binding_CS"/>
</dbReference>
<evidence type="ECO:0008006" key="6">
    <source>
        <dbReference type="Google" id="ProtNLM"/>
    </source>
</evidence>
<dbReference type="EMBL" id="JAFCIX010000414">
    <property type="protein sequence ID" value="KAH6591244.1"/>
    <property type="molecule type" value="Genomic_DNA"/>
</dbReference>
<accession>A0ABQ8F3J6</accession>
<dbReference type="Proteomes" id="UP001648503">
    <property type="component" value="Unassembled WGS sequence"/>
</dbReference>
<comment type="similarity">
    <text evidence="1">Belongs to the ATP-dependent AMP-binding enzyme family.</text>
</comment>
<dbReference type="InterPro" id="IPR000873">
    <property type="entry name" value="AMP-dep_synth/lig_dom"/>
</dbReference>
<dbReference type="CDD" id="cd05941">
    <property type="entry name" value="MCS"/>
    <property type="match status" value="1"/>
</dbReference>
<dbReference type="Gene3D" id="3.30.300.30">
    <property type="match status" value="1"/>
</dbReference>
<dbReference type="InterPro" id="IPR045851">
    <property type="entry name" value="AMP-bd_C_sf"/>
</dbReference>
<feature type="domain" description="AMP-dependent synthetase/ligase" evidence="2">
    <location>
        <begin position="92"/>
        <end position="445"/>
    </location>
</feature>
<dbReference type="PROSITE" id="PS00455">
    <property type="entry name" value="AMP_BINDING"/>
    <property type="match status" value="1"/>
</dbReference>
<dbReference type="Gene3D" id="3.40.50.12780">
    <property type="entry name" value="N-terminal domain of ligase-like"/>
    <property type="match status" value="1"/>
</dbReference>
<proteinExistence type="inferred from homology"/>
<sequence length="588" mass="64972">MMQQQRSSLSQSVLASLYAAPALLSARRPMAAAMISTTVHRSITTMPNLRLFAIAMINRQRTALSVPAVLPHASWPSSPVHHHQQHPPPLQQQFTYNQLLCDAAVLKTMLLHEHASSAVTDLHGRRVAFLMPRGYTYVSCLYAIWSAGGIAVPLCTSHPSTELEYTIQDSGADTVMYDPQYTEQINPIQARLPGIRWISSNEFPTKPAMNTMTLDLVDFDTSRGALLIYTSGTTGKPKGVLFTHAGLEAQVSALVSAWEWTFEDRILHVLPLHHIHGIVNVLLCALWAGATCELTADHKFNPREIWKRWMEPQQNLTLFMAVPTIFAKLAAEFETMDADDQRRARIACSQFRVMVSGSSALSQSGFTKWLEITGHRLLERYGMTEVGMALGNPLNGPRVSGEVGCPFPGVQVKIVSQDTGVDVAPMSNEPGELLIRGPQVFSEYWGRPDATRDAFAEPGHWFQTGDVACQTPLGMFKILGRASVDILKSGGYKISALDIEREMGDHDKIAEVAVVGIPDVDWGERIGAVVVLKNKSITMTIDELRSWLAPRLAPYKLPTRLVVLEEIPKNAMGKINKKELSNLFCNAK</sequence>
<comment type="caution">
    <text evidence="4">The sequence shown here is derived from an EMBL/GenBank/DDBJ whole genome shotgun (WGS) entry which is preliminary data.</text>
</comment>
<feature type="domain" description="AMP-binding enzyme C-terminal" evidence="3">
    <location>
        <begin position="499"/>
        <end position="574"/>
    </location>
</feature>
<name>A0ABQ8F3J6_9FUNG</name>
<keyword evidence="5" id="KW-1185">Reference proteome</keyword>
<protein>
    <recommendedName>
        <fullName evidence="6">AMP-dependent synthetase/ligase domain-containing protein</fullName>
    </recommendedName>
</protein>
<evidence type="ECO:0000313" key="5">
    <source>
        <dbReference type="Proteomes" id="UP001648503"/>
    </source>
</evidence>
<dbReference type="PANTHER" id="PTHR43201:SF8">
    <property type="entry name" value="ACYL-COA SYNTHETASE FAMILY MEMBER 3"/>
    <property type="match status" value="1"/>
</dbReference>